<organism evidence="1 2">
    <name type="scientific">Oculimacula yallundae</name>
    <dbReference type="NCBI Taxonomy" id="86028"/>
    <lineage>
        <taxon>Eukaryota</taxon>
        <taxon>Fungi</taxon>
        <taxon>Dikarya</taxon>
        <taxon>Ascomycota</taxon>
        <taxon>Pezizomycotina</taxon>
        <taxon>Leotiomycetes</taxon>
        <taxon>Helotiales</taxon>
        <taxon>Ploettnerulaceae</taxon>
        <taxon>Oculimacula</taxon>
    </lineage>
</organism>
<evidence type="ECO:0000313" key="2">
    <source>
        <dbReference type="Proteomes" id="UP001595075"/>
    </source>
</evidence>
<dbReference type="Proteomes" id="UP001595075">
    <property type="component" value="Unassembled WGS sequence"/>
</dbReference>
<name>A0ABR4CZ09_9HELO</name>
<evidence type="ECO:0008006" key="3">
    <source>
        <dbReference type="Google" id="ProtNLM"/>
    </source>
</evidence>
<dbReference type="EMBL" id="JAZHXI010000001">
    <property type="protein sequence ID" value="KAL2075153.1"/>
    <property type="molecule type" value="Genomic_DNA"/>
</dbReference>
<reference evidence="1 2" key="1">
    <citation type="journal article" date="2024" name="Commun. Biol.">
        <title>Comparative genomic analysis of thermophilic fungi reveals convergent evolutionary adaptations and gene losses.</title>
        <authorList>
            <person name="Steindorff A.S."/>
            <person name="Aguilar-Pontes M.V."/>
            <person name="Robinson A.J."/>
            <person name="Andreopoulos B."/>
            <person name="LaButti K."/>
            <person name="Kuo A."/>
            <person name="Mondo S."/>
            <person name="Riley R."/>
            <person name="Otillar R."/>
            <person name="Haridas S."/>
            <person name="Lipzen A."/>
            <person name="Grimwood J."/>
            <person name="Schmutz J."/>
            <person name="Clum A."/>
            <person name="Reid I.D."/>
            <person name="Moisan M.C."/>
            <person name="Butler G."/>
            <person name="Nguyen T.T.M."/>
            <person name="Dewar K."/>
            <person name="Conant G."/>
            <person name="Drula E."/>
            <person name="Henrissat B."/>
            <person name="Hansel C."/>
            <person name="Singer S."/>
            <person name="Hutchinson M.I."/>
            <person name="de Vries R.P."/>
            <person name="Natvig D.O."/>
            <person name="Powell A.J."/>
            <person name="Tsang A."/>
            <person name="Grigoriev I.V."/>
        </authorList>
    </citation>
    <scope>NUCLEOTIDE SEQUENCE [LARGE SCALE GENOMIC DNA]</scope>
    <source>
        <strain evidence="1 2">CBS 494.80</strain>
    </source>
</reference>
<sequence>MVIDLMDTDEVRKALDNALRELARLKGTSFQSAATNGRQIANRDTKCRFLECIPLEVRKLIYRYLLINPDLADIQSVMHCAKNELDHPSQAYELSPAILRTCHQVYIEASDILYGSNTFIADLGQPLCSPLLRTRVFDDTVYGHSYKPIRIMRPATFDKPAVRKARRWKLVPLAGRKALYHKAEPGIYPRFMAQAAAHRLAQLCYQLACSTPNYLEVIFDINCTADEVEKEVRRLRFLRNIGCFKLHCVPAKCNVPQMTFAGMNAVEHLESDLSLLLQSSSPTDNLEKMYESLKDYCDSLGYDDSRLVYLWNSGVLDCNDVLFKSCRRQILERLELQYRNIMVASLDLTDFVKSEKNPRGMFCHKYPDFKANLMLGEALTFLYRYDQSFFPVLKLDEMIAKSRYTDLWNHYRSSSSLSIWLGEIRKSITEEDLRGAIDIYKTQVDTLDECLLRVRSARVKLFNFDGLQDPKCGDFDVEAWRCDEMIDWDVDEPQMTPEKDPHATVSLNTVEAPLLWQA</sequence>
<evidence type="ECO:0000313" key="1">
    <source>
        <dbReference type="EMBL" id="KAL2075153.1"/>
    </source>
</evidence>
<dbReference type="InterPro" id="IPR038883">
    <property type="entry name" value="AN11006-like"/>
</dbReference>
<protein>
    <recommendedName>
        <fullName evidence="3">F-box domain-containing protein</fullName>
    </recommendedName>
</protein>
<keyword evidence="2" id="KW-1185">Reference proteome</keyword>
<comment type="caution">
    <text evidence="1">The sequence shown here is derived from an EMBL/GenBank/DDBJ whole genome shotgun (WGS) entry which is preliminary data.</text>
</comment>
<proteinExistence type="predicted"/>
<gene>
    <name evidence="1" type="ORF">VTL71DRAFT_95</name>
</gene>
<dbReference type="PANTHER" id="PTHR42085:SF2">
    <property type="entry name" value="F-BOX DOMAIN-CONTAINING PROTEIN"/>
    <property type="match status" value="1"/>
</dbReference>
<accession>A0ABR4CZ09</accession>
<dbReference type="PANTHER" id="PTHR42085">
    <property type="entry name" value="F-BOX DOMAIN-CONTAINING PROTEIN"/>
    <property type="match status" value="1"/>
</dbReference>